<dbReference type="AlphaFoldDB" id="A0A0J6S337"/>
<evidence type="ECO:0000256" key="1">
    <source>
        <dbReference type="ARBA" id="ARBA00022553"/>
    </source>
</evidence>
<dbReference type="Pfam" id="PF00196">
    <property type="entry name" value="GerE"/>
    <property type="match status" value="1"/>
</dbReference>
<dbReference type="GO" id="GO:0003677">
    <property type="term" value="F:DNA binding"/>
    <property type="evidence" value="ECO:0007669"/>
    <property type="project" value="UniProtKB-KW"/>
</dbReference>
<protein>
    <recommendedName>
        <fullName evidence="10">LuxR family transcriptional regulator</fullName>
    </recommendedName>
</protein>
<gene>
    <name evidence="8" type="ORF">VQ03_29200</name>
</gene>
<dbReference type="Pfam" id="PF00072">
    <property type="entry name" value="Response_reg"/>
    <property type="match status" value="1"/>
</dbReference>
<evidence type="ECO:0000259" key="6">
    <source>
        <dbReference type="PROSITE" id="PS50043"/>
    </source>
</evidence>
<dbReference type="GO" id="GO:0000160">
    <property type="term" value="P:phosphorelay signal transduction system"/>
    <property type="evidence" value="ECO:0007669"/>
    <property type="project" value="InterPro"/>
</dbReference>
<accession>A0A0J6S337</accession>
<dbReference type="Proteomes" id="UP000036449">
    <property type="component" value="Unassembled WGS sequence"/>
</dbReference>
<comment type="caution">
    <text evidence="5">Lacks conserved residue(s) required for the propagation of feature annotation.</text>
</comment>
<comment type="caution">
    <text evidence="8">The sequence shown here is derived from an EMBL/GenBank/DDBJ whole genome shotgun (WGS) entry which is preliminary data.</text>
</comment>
<keyword evidence="3" id="KW-0238">DNA-binding</keyword>
<sequence length="227" mass="24178">MDSSPGAAAARVLIADGHPLVIRGVRHLLENEPDVDLVGELSSRSQIVQGILDLKPDVAILETGVPGLCGIDLIRQLAAQAPTTFILVLSAHEERVYAQQALLAGARGYVVKRSPGEILLQAVRAVRYGGLFLDPALAGQAPEISLPTDAESGRSGSLALSLTNRERAVVKLIAQGFTNKEVALKLGISTKSVETYRVRAGDKLDTRSRAKFTQYAMMQGWIGAGSR</sequence>
<dbReference type="Gene3D" id="3.40.50.2300">
    <property type="match status" value="1"/>
</dbReference>
<reference evidence="8 9" key="1">
    <citation type="submission" date="2015-03" db="EMBL/GenBank/DDBJ databases">
        <title>Genome sequencing of Methylobacterium tarhaniae DSM 25844.</title>
        <authorList>
            <person name="Chaudhry V."/>
            <person name="Patil P.B."/>
        </authorList>
    </citation>
    <scope>NUCLEOTIDE SEQUENCE [LARGE SCALE GENOMIC DNA]</scope>
    <source>
        <strain evidence="8 9">DSM 25844</strain>
    </source>
</reference>
<keyword evidence="4" id="KW-0804">Transcription</keyword>
<feature type="domain" description="Response regulatory" evidence="7">
    <location>
        <begin position="11"/>
        <end position="127"/>
    </location>
</feature>
<evidence type="ECO:0000259" key="7">
    <source>
        <dbReference type="PROSITE" id="PS50110"/>
    </source>
</evidence>
<dbReference type="PATRIC" id="fig|1187852.3.peg.4302"/>
<keyword evidence="9" id="KW-1185">Reference proteome</keyword>
<evidence type="ECO:0008006" key="10">
    <source>
        <dbReference type="Google" id="ProtNLM"/>
    </source>
</evidence>
<feature type="domain" description="HTH luxR-type" evidence="6">
    <location>
        <begin position="155"/>
        <end position="220"/>
    </location>
</feature>
<dbReference type="InterPro" id="IPR016032">
    <property type="entry name" value="Sig_transdc_resp-reg_C-effctor"/>
</dbReference>
<evidence type="ECO:0000256" key="3">
    <source>
        <dbReference type="ARBA" id="ARBA00023125"/>
    </source>
</evidence>
<dbReference type="PROSITE" id="PS50110">
    <property type="entry name" value="RESPONSE_REGULATORY"/>
    <property type="match status" value="1"/>
</dbReference>
<keyword evidence="2" id="KW-0805">Transcription regulation</keyword>
<dbReference type="SUPFAM" id="SSF52172">
    <property type="entry name" value="CheY-like"/>
    <property type="match status" value="1"/>
</dbReference>
<evidence type="ECO:0000256" key="2">
    <source>
        <dbReference type="ARBA" id="ARBA00023015"/>
    </source>
</evidence>
<dbReference type="EMBL" id="LABZ01000300">
    <property type="protein sequence ID" value="KMO29590.1"/>
    <property type="molecule type" value="Genomic_DNA"/>
</dbReference>
<evidence type="ECO:0000313" key="8">
    <source>
        <dbReference type="EMBL" id="KMO29590.1"/>
    </source>
</evidence>
<dbReference type="CDD" id="cd17535">
    <property type="entry name" value="REC_NarL-like"/>
    <property type="match status" value="1"/>
</dbReference>
<evidence type="ECO:0000256" key="4">
    <source>
        <dbReference type="ARBA" id="ARBA00023163"/>
    </source>
</evidence>
<dbReference type="InterPro" id="IPR058245">
    <property type="entry name" value="NreC/VraR/RcsB-like_REC"/>
</dbReference>
<dbReference type="SMART" id="SM00421">
    <property type="entry name" value="HTH_LUXR"/>
    <property type="match status" value="1"/>
</dbReference>
<dbReference type="PROSITE" id="PS50043">
    <property type="entry name" value="HTH_LUXR_2"/>
    <property type="match status" value="1"/>
</dbReference>
<evidence type="ECO:0000313" key="9">
    <source>
        <dbReference type="Proteomes" id="UP000036449"/>
    </source>
</evidence>
<dbReference type="SUPFAM" id="SSF46894">
    <property type="entry name" value="C-terminal effector domain of the bipartite response regulators"/>
    <property type="match status" value="1"/>
</dbReference>
<dbReference type="PANTHER" id="PTHR43214:SF41">
    <property type="entry name" value="NITRATE_NITRITE RESPONSE REGULATOR PROTEIN NARP"/>
    <property type="match status" value="1"/>
</dbReference>
<dbReference type="InterPro" id="IPR039420">
    <property type="entry name" value="WalR-like"/>
</dbReference>
<dbReference type="PRINTS" id="PR00038">
    <property type="entry name" value="HTHLUXR"/>
</dbReference>
<dbReference type="CDD" id="cd06170">
    <property type="entry name" value="LuxR_C_like"/>
    <property type="match status" value="1"/>
</dbReference>
<evidence type="ECO:0000256" key="5">
    <source>
        <dbReference type="PROSITE-ProRule" id="PRU00169"/>
    </source>
</evidence>
<dbReference type="InterPro" id="IPR001789">
    <property type="entry name" value="Sig_transdc_resp-reg_receiver"/>
</dbReference>
<dbReference type="PANTHER" id="PTHR43214">
    <property type="entry name" value="TWO-COMPONENT RESPONSE REGULATOR"/>
    <property type="match status" value="1"/>
</dbReference>
<organism evidence="8 9">
    <name type="scientific">Methylobacterium tarhaniae</name>
    <dbReference type="NCBI Taxonomy" id="1187852"/>
    <lineage>
        <taxon>Bacteria</taxon>
        <taxon>Pseudomonadati</taxon>
        <taxon>Pseudomonadota</taxon>
        <taxon>Alphaproteobacteria</taxon>
        <taxon>Hyphomicrobiales</taxon>
        <taxon>Methylobacteriaceae</taxon>
        <taxon>Methylobacterium</taxon>
    </lineage>
</organism>
<dbReference type="OrthoDB" id="9814495at2"/>
<dbReference type="SMART" id="SM00448">
    <property type="entry name" value="REC"/>
    <property type="match status" value="1"/>
</dbReference>
<dbReference type="GO" id="GO:0006355">
    <property type="term" value="P:regulation of DNA-templated transcription"/>
    <property type="evidence" value="ECO:0007669"/>
    <property type="project" value="InterPro"/>
</dbReference>
<proteinExistence type="predicted"/>
<name>A0A0J6S337_9HYPH</name>
<dbReference type="PROSITE" id="PS00622">
    <property type="entry name" value="HTH_LUXR_1"/>
    <property type="match status" value="1"/>
</dbReference>
<keyword evidence="1" id="KW-0597">Phosphoprotein</keyword>
<dbReference type="InterPro" id="IPR011006">
    <property type="entry name" value="CheY-like_superfamily"/>
</dbReference>
<dbReference type="InterPro" id="IPR000792">
    <property type="entry name" value="Tscrpt_reg_LuxR_C"/>
</dbReference>